<sequence>MNALKSFPLLLLVILLSLSTSTGAFAAATTELTPSIQAAFDLTAATAEAPARMKMTNLYNELSTLKMQYNNREEQIRTLHYNNEQTLIAVRKQIKEIDLEAVAQLEVTVKSCKQHYQPLFDQYNALHKRIKIAKGLKNKTLNTVLQAQGDAMKVLVQLARKEISDKQNQLNAAKQTRTRKITYARKTLSGIDSPQVSIKSNKSVVTSLNKRISADWSDFKAAIRKQNLTLTTQSLSSLVSGYRQIATHKQKIIELEQKISVVIANTRKQII</sequence>
<accession>A0A1R0X604</accession>
<dbReference type="RefSeq" id="WP_051491505.1">
    <property type="nucleotide sequence ID" value="NZ_CP009428.1"/>
</dbReference>
<feature type="chain" id="PRO_5010225314" evidence="1">
    <location>
        <begin position="27"/>
        <end position="271"/>
    </location>
</feature>
<dbReference type="AlphaFoldDB" id="A0A1R0X604"/>
<feature type="signal peptide" evidence="1">
    <location>
        <begin position="1"/>
        <end position="26"/>
    </location>
</feature>
<proteinExistence type="predicted"/>
<dbReference type="EMBL" id="MKQP01000028">
    <property type="protein sequence ID" value="OMD29880.1"/>
    <property type="molecule type" value="Genomic_DNA"/>
</dbReference>
<reference evidence="2 3" key="1">
    <citation type="submission" date="2016-10" db="EMBL/GenBank/DDBJ databases">
        <title>Paenibacillus species isolates.</title>
        <authorList>
            <person name="Beno S.M."/>
        </authorList>
    </citation>
    <scope>NUCLEOTIDE SEQUENCE [LARGE SCALE GENOMIC DNA]</scope>
    <source>
        <strain evidence="2 3">FSL H7-0604</strain>
    </source>
</reference>
<gene>
    <name evidence="2" type="ORF">BJP51_21920</name>
</gene>
<evidence type="ECO:0000313" key="2">
    <source>
        <dbReference type="EMBL" id="OMD29880.1"/>
    </source>
</evidence>
<evidence type="ECO:0000256" key="1">
    <source>
        <dbReference type="SAM" id="SignalP"/>
    </source>
</evidence>
<evidence type="ECO:0000313" key="3">
    <source>
        <dbReference type="Proteomes" id="UP000187465"/>
    </source>
</evidence>
<keyword evidence="1" id="KW-0732">Signal</keyword>
<dbReference type="Proteomes" id="UP000187465">
    <property type="component" value="Unassembled WGS sequence"/>
</dbReference>
<comment type="caution">
    <text evidence="2">The sequence shown here is derived from an EMBL/GenBank/DDBJ whole genome shotgun (WGS) entry which is preliminary data.</text>
</comment>
<name>A0A1R0X604_9BACL</name>
<organism evidence="2 3">
    <name type="scientific">Paenibacillus odorifer</name>
    <dbReference type="NCBI Taxonomy" id="189426"/>
    <lineage>
        <taxon>Bacteria</taxon>
        <taxon>Bacillati</taxon>
        <taxon>Bacillota</taxon>
        <taxon>Bacilli</taxon>
        <taxon>Bacillales</taxon>
        <taxon>Paenibacillaceae</taxon>
        <taxon>Paenibacillus</taxon>
    </lineage>
</organism>
<dbReference type="GeneID" id="31568972"/>
<protein>
    <submittedName>
        <fullName evidence="2">Uncharacterized protein</fullName>
    </submittedName>
</protein>